<evidence type="ECO:0000256" key="3">
    <source>
        <dbReference type="ARBA" id="ARBA00023110"/>
    </source>
</evidence>
<name>A0AAV2YJC9_9STRA</name>
<keyword evidence="3 5" id="KW-0697">Rotamase</keyword>
<proteinExistence type="predicted"/>
<keyword evidence="4 5" id="KW-0413">Isomerase</keyword>
<dbReference type="GO" id="GO:0005737">
    <property type="term" value="C:cytoplasm"/>
    <property type="evidence" value="ECO:0007669"/>
    <property type="project" value="TreeGrafter"/>
</dbReference>
<reference evidence="9" key="1">
    <citation type="submission" date="2022-11" db="EMBL/GenBank/DDBJ databases">
        <authorList>
            <person name="Morgan W.R."/>
            <person name="Tartar A."/>
        </authorList>
    </citation>
    <scope>NUCLEOTIDE SEQUENCE</scope>
    <source>
        <strain evidence="9">ARSEF 373</strain>
    </source>
</reference>
<feature type="region of interest" description="Disordered" evidence="6">
    <location>
        <begin position="1"/>
        <end position="63"/>
    </location>
</feature>
<feature type="transmembrane region" description="Helical" evidence="7">
    <location>
        <begin position="211"/>
        <end position="229"/>
    </location>
</feature>
<protein>
    <recommendedName>
        <fullName evidence="2 5">peptidylprolyl isomerase</fullName>
        <ecNumber evidence="2 5">5.2.1.8</ecNumber>
    </recommendedName>
</protein>
<evidence type="ECO:0000313" key="9">
    <source>
        <dbReference type="EMBL" id="DAZ94216.1"/>
    </source>
</evidence>
<feature type="non-terminal residue" evidence="9">
    <location>
        <position position="1"/>
    </location>
</feature>
<evidence type="ECO:0000259" key="8">
    <source>
        <dbReference type="PROSITE" id="PS50059"/>
    </source>
</evidence>
<dbReference type="EMBL" id="DAKRPA010000262">
    <property type="protein sequence ID" value="DAZ94216.1"/>
    <property type="molecule type" value="Genomic_DNA"/>
</dbReference>
<evidence type="ECO:0000256" key="6">
    <source>
        <dbReference type="SAM" id="MobiDB-lite"/>
    </source>
</evidence>
<comment type="caution">
    <text evidence="9">The sequence shown here is derived from an EMBL/GenBank/DDBJ whole genome shotgun (WGS) entry which is preliminary data.</text>
</comment>
<reference evidence="9" key="2">
    <citation type="journal article" date="2023" name="Microbiol Resour">
        <title>Decontamination and Annotation of the Draft Genome Sequence of the Oomycete Lagenidium giganteum ARSEF 373.</title>
        <authorList>
            <person name="Morgan W.R."/>
            <person name="Tartar A."/>
        </authorList>
    </citation>
    <scope>NUCLEOTIDE SEQUENCE</scope>
    <source>
        <strain evidence="9">ARSEF 373</strain>
    </source>
</reference>
<dbReference type="FunFam" id="3.10.50.40:FF:000025">
    <property type="entry name" value="Peptidylprolyl isomerase"/>
    <property type="match status" value="1"/>
</dbReference>
<sequence length="453" mass="48826">GVGEKNGPSAVTSQSCRVATARRSKQSARSARPSTSALHRSKQSKARKGSDGSIGGTRIGGGANVATSRRVTRMAIQAAEAREKARACCNNPKLLITYLWFITLIFGFMYALAAIVAAINNNGEHISDSKSLGFVGIWAMFLVIGLSVGGTMVMRKYQTPLAVGFFIGVVIMMSFQMFSISILFAGVAYLARIDRDKGNAKANVHSNDAGAVFSFFMFVLYLVFAVVLVKHRNVIIKEGVSLEPNATSEKAAMPTSAPSPKVVRTDLEAGKTLAPPSLGGAPPGICTVRILNTIPRFHLRVYFMLSLHDVTCRSARSARSACCVRAACLWLSCGRDNLIDTIRIMSGFTIDTIKPGDGTNFPKAGDTVRVHYVGTLLDGSKFDSSRDRGRPFEFKLGAGQVIRGWDEGVAKMSRGQIAKLTLPHEYAYGEGGYPPVIPPRATLVFEVELLSFN</sequence>
<organism evidence="9 10">
    <name type="scientific">Lagenidium giganteum</name>
    <dbReference type="NCBI Taxonomy" id="4803"/>
    <lineage>
        <taxon>Eukaryota</taxon>
        <taxon>Sar</taxon>
        <taxon>Stramenopiles</taxon>
        <taxon>Oomycota</taxon>
        <taxon>Peronosporomycetes</taxon>
        <taxon>Pythiales</taxon>
        <taxon>Pythiaceae</taxon>
    </lineage>
</organism>
<comment type="catalytic activity">
    <reaction evidence="1 5">
        <text>[protein]-peptidylproline (omega=180) = [protein]-peptidylproline (omega=0)</text>
        <dbReference type="Rhea" id="RHEA:16237"/>
        <dbReference type="Rhea" id="RHEA-COMP:10747"/>
        <dbReference type="Rhea" id="RHEA-COMP:10748"/>
        <dbReference type="ChEBI" id="CHEBI:83833"/>
        <dbReference type="ChEBI" id="CHEBI:83834"/>
        <dbReference type="EC" id="5.2.1.8"/>
    </reaction>
</comment>
<keyword evidence="10" id="KW-1185">Reference proteome</keyword>
<dbReference type="PROSITE" id="PS50059">
    <property type="entry name" value="FKBP_PPIASE"/>
    <property type="match status" value="1"/>
</dbReference>
<accession>A0AAV2YJC9</accession>
<keyword evidence="7" id="KW-0812">Transmembrane</keyword>
<dbReference type="InterPro" id="IPR050689">
    <property type="entry name" value="FKBP-type_PPIase"/>
</dbReference>
<dbReference type="InterPro" id="IPR046357">
    <property type="entry name" value="PPIase_dom_sf"/>
</dbReference>
<dbReference type="PANTHER" id="PTHR10516:SF443">
    <property type="entry name" value="FK506-BINDING PROTEIN 59-RELATED"/>
    <property type="match status" value="1"/>
</dbReference>
<dbReference type="InterPro" id="IPR001179">
    <property type="entry name" value="PPIase_FKBP_dom"/>
</dbReference>
<keyword evidence="7" id="KW-1133">Transmembrane helix</keyword>
<evidence type="ECO:0000256" key="2">
    <source>
        <dbReference type="ARBA" id="ARBA00013194"/>
    </source>
</evidence>
<gene>
    <name evidence="9" type="ORF">N0F65_001066</name>
</gene>
<evidence type="ECO:0000256" key="4">
    <source>
        <dbReference type="ARBA" id="ARBA00023235"/>
    </source>
</evidence>
<dbReference type="GO" id="GO:0003755">
    <property type="term" value="F:peptidyl-prolyl cis-trans isomerase activity"/>
    <property type="evidence" value="ECO:0007669"/>
    <property type="project" value="UniProtKB-KW"/>
</dbReference>
<feature type="domain" description="PPIase FKBP-type" evidence="8">
    <location>
        <begin position="365"/>
        <end position="453"/>
    </location>
</feature>
<dbReference type="AlphaFoldDB" id="A0AAV2YJC9"/>
<dbReference type="EC" id="5.2.1.8" evidence="2 5"/>
<feature type="transmembrane region" description="Helical" evidence="7">
    <location>
        <begin position="94"/>
        <end position="119"/>
    </location>
</feature>
<evidence type="ECO:0000256" key="5">
    <source>
        <dbReference type="PROSITE-ProRule" id="PRU00277"/>
    </source>
</evidence>
<dbReference type="Gene3D" id="3.10.50.40">
    <property type="match status" value="1"/>
</dbReference>
<evidence type="ECO:0000256" key="1">
    <source>
        <dbReference type="ARBA" id="ARBA00000971"/>
    </source>
</evidence>
<feature type="transmembrane region" description="Helical" evidence="7">
    <location>
        <begin position="165"/>
        <end position="191"/>
    </location>
</feature>
<evidence type="ECO:0000256" key="7">
    <source>
        <dbReference type="SAM" id="Phobius"/>
    </source>
</evidence>
<feature type="compositionally biased region" description="Gly residues" evidence="6">
    <location>
        <begin position="52"/>
        <end position="63"/>
    </location>
</feature>
<keyword evidence="7" id="KW-0472">Membrane</keyword>
<dbReference type="PANTHER" id="PTHR10516">
    <property type="entry name" value="PEPTIDYL-PROLYL CIS-TRANS ISOMERASE"/>
    <property type="match status" value="1"/>
</dbReference>
<dbReference type="Proteomes" id="UP001146120">
    <property type="component" value="Unassembled WGS sequence"/>
</dbReference>
<evidence type="ECO:0000313" key="10">
    <source>
        <dbReference type="Proteomes" id="UP001146120"/>
    </source>
</evidence>
<dbReference type="Pfam" id="PF00254">
    <property type="entry name" value="FKBP_C"/>
    <property type="match status" value="1"/>
</dbReference>
<dbReference type="SUPFAM" id="SSF54534">
    <property type="entry name" value="FKBP-like"/>
    <property type="match status" value="1"/>
</dbReference>
<feature type="transmembrane region" description="Helical" evidence="7">
    <location>
        <begin position="131"/>
        <end position="153"/>
    </location>
</feature>